<dbReference type="InterPro" id="IPR032710">
    <property type="entry name" value="NTF2-like_dom_sf"/>
</dbReference>
<proteinExistence type="predicted"/>
<evidence type="ECO:0000313" key="3">
    <source>
        <dbReference type="EMBL" id="GDY59150.1"/>
    </source>
</evidence>
<dbReference type="InterPro" id="IPR037401">
    <property type="entry name" value="SnoaL-like"/>
</dbReference>
<organism evidence="3 4">
    <name type="scientific">Streptomyces violaceusniger</name>
    <dbReference type="NCBI Taxonomy" id="68280"/>
    <lineage>
        <taxon>Bacteria</taxon>
        <taxon>Bacillati</taxon>
        <taxon>Actinomycetota</taxon>
        <taxon>Actinomycetes</taxon>
        <taxon>Kitasatosporales</taxon>
        <taxon>Streptomycetaceae</taxon>
        <taxon>Streptomyces</taxon>
        <taxon>Streptomyces violaceusniger group</taxon>
    </lineage>
</organism>
<gene>
    <name evidence="3" type="ORF">SVIO_097730</name>
</gene>
<sequence length="160" mass="17381">MIDERSRKKLILEHSRRMNAADIDGLLELYADEVSFEDPVGSGRRTGRDALRAHFEELAAAGITEIPGEPVAGQDGVHVLVPVTATMDYLPKGPGFAERGWLTAPDAPENSRITCDYVLMMRAGAGGLIQELQMFWGGRTLPSPADPPRPPHRTGGVHGR</sequence>
<accession>A0A4D4LIW3</accession>
<evidence type="ECO:0000259" key="2">
    <source>
        <dbReference type="Pfam" id="PF12680"/>
    </source>
</evidence>
<dbReference type="Gene3D" id="3.10.450.50">
    <property type="match status" value="1"/>
</dbReference>
<comment type="caution">
    <text evidence="3">The sequence shown here is derived from an EMBL/GenBank/DDBJ whole genome shotgun (WGS) entry which is preliminary data.</text>
</comment>
<reference evidence="3 4" key="1">
    <citation type="journal article" date="2020" name="Int. J. Syst. Evol. Microbiol.">
        <title>Reclassification of Streptomyces castelarensis and Streptomyces sporoclivatus as later heterotypic synonyms of Streptomyces antimycoticus.</title>
        <authorList>
            <person name="Komaki H."/>
            <person name="Tamura T."/>
        </authorList>
    </citation>
    <scope>NUCLEOTIDE SEQUENCE [LARGE SCALE GENOMIC DNA]</scope>
    <source>
        <strain evidence="3 4">NBRC 13459</strain>
    </source>
</reference>
<name>A0A4D4LIW3_STRVO</name>
<protein>
    <recommendedName>
        <fullName evidence="2">SnoaL-like domain-containing protein</fullName>
    </recommendedName>
</protein>
<evidence type="ECO:0000256" key="1">
    <source>
        <dbReference type="SAM" id="MobiDB-lite"/>
    </source>
</evidence>
<feature type="region of interest" description="Disordered" evidence="1">
    <location>
        <begin position="139"/>
        <end position="160"/>
    </location>
</feature>
<dbReference type="SUPFAM" id="SSF54427">
    <property type="entry name" value="NTF2-like"/>
    <property type="match status" value="1"/>
</dbReference>
<dbReference type="EMBL" id="BJHW01000002">
    <property type="protein sequence ID" value="GDY59150.1"/>
    <property type="molecule type" value="Genomic_DNA"/>
</dbReference>
<evidence type="ECO:0000313" key="4">
    <source>
        <dbReference type="Proteomes" id="UP000301309"/>
    </source>
</evidence>
<dbReference type="Pfam" id="PF12680">
    <property type="entry name" value="SnoaL_2"/>
    <property type="match status" value="1"/>
</dbReference>
<dbReference type="AlphaFoldDB" id="A0A4D4LIW3"/>
<keyword evidence="4" id="KW-1185">Reference proteome</keyword>
<feature type="domain" description="SnoaL-like" evidence="2">
    <location>
        <begin position="15"/>
        <end position="129"/>
    </location>
</feature>
<dbReference type="Proteomes" id="UP000301309">
    <property type="component" value="Unassembled WGS sequence"/>
</dbReference>